<reference evidence="1 2" key="1">
    <citation type="submission" date="2019-08" db="EMBL/GenBank/DDBJ databases">
        <title>Amphibian skin-associated Pigmentiphaga: genome sequence and occurrence across geography and hosts.</title>
        <authorList>
            <person name="Bletz M.C."/>
            <person name="Bunk B."/>
            <person name="Sproeer C."/>
            <person name="Biwer P."/>
            <person name="Reiter S."/>
            <person name="Rabemananjara F.C.E."/>
            <person name="Schulz S."/>
            <person name="Overmann J."/>
            <person name="Vences M."/>
        </authorList>
    </citation>
    <scope>NUCLEOTIDE SEQUENCE [LARGE SCALE GENOMIC DNA]</scope>
    <source>
        <strain evidence="1 2">Mada1488</strain>
    </source>
</reference>
<sequence>MKLTNALGRQGMVAIEREGPIAEDVSEFCGRGVLETGCSLVLASETLAEEDGERACHDVLPAAIRSQIRVRQDTPILKPPLARLRQNLKSTDRRRPAFSSHYLVRGHPLPSHPTTEQERNLVEWRCCERPLIYGLKREPLSCFVATWAANPQGQPHGAQEWWPQNAENRIQHQAARKLQIAQRRDLLLTKPL</sequence>
<keyword evidence="2" id="KW-1185">Reference proteome</keyword>
<organism evidence="1 2">
    <name type="scientific">Pigmentiphaga aceris</name>
    <dbReference type="NCBI Taxonomy" id="1940612"/>
    <lineage>
        <taxon>Bacteria</taxon>
        <taxon>Pseudomonadati</taxon>
        <taxon>Pseudomonadota</taxon>
        <taxon>Betaproteobacteria</taxon>
        <taxon>Burkholderiales</taxon>
        <taxon>Alcaligenaceae</taxon>
        <taxon>Pigmentiphaga</taxon>
    </lineage>
</organism>
<accession>A0A5C0ATF8</accession>
<evidence type="ECO:0000313" key="1">
    <source>
        <dbReference type="EMBL" id="QEI05568.1"/>
    </source>
</evidence>
<dbReference type="RefSeq" id="WP_148813910.1">
    <property type="nucleotide sequence ID" value="NZ_CP043046.1"/>
</dbReference>
<evidence type="ECO:0000313" key="2">
    <source>
        <dbReference type="Proteomes" id="UP000325161"/>
    </source>
</evidence>
<gene>
    <name evidence="1" type="ORF">FXN63_06720</name>
</gene>
<protein>
    <submittedName>
        <fullName evidence="1">Uncharacterized protein</fullName>
    </submittedName>
</protein>
<proteinExistence type="predicted"/>
<name>A0A5C0ATF8_9BURK</name>
<dbReference type="KEGG" id="pacr:FXN63_06720"/>
<dbReference type="Proteomes" id="UP000325161">
    <property type="component" value="Chromosome"/>
</dbReference>
<dbReference type="EMBL" id="CP043046">
    <property type="protein sequence ID" value="QEI05568.1"/>
    <property type="molecule type" value="Genomic_DNA"/>
</dbReference>
<dbReference type="AlphaFoldDB" id="A0A5C0ATF8"/>